<dbReference type="GO" id="GO:0000455">
    <property type="term" value="P:enzyme-directed rRNA pseudouridine synthesis"/>
    <property type="evidence" value="ECO:0007669"/>
    <property type="project" value="TreeGrafter"/>
</dbReference>
<feature type="non-terminal residue" evidence="4">
    <location>
        <position position="263"/>
    </location>
</feature>
<organism evidence="4 5">
    <name type="scientific">Ambispora leptoticha</name>
    <dbReference type="NCBI Taxonomy" id="144679"/>
    <lineage>
        <taxon>Eukaryota</taxon>
        <taxon>Fungi</taxon>
        <taxon>Fungi incertae sedis</taxon>
        <taxon>Mucoromycota</taxon>
        <taxon>Glomeromycotina</taxon>
        <taxon>Glomeromycetes</taxon>
        <taxon>Archaeosporales</taxon>
        <taxon>Ambisporaceae</taxon>
        <taxon>Ambispora</taxon>
    </lineage>
</organism>
<feature type="region of interest" description="Disordered" evidence="2">
    <location>
        <begin position="133"/>
        <end position="154"/>
    </location>
</feature>
<dbReference type="Proteomes" id="UP000789508">
    <property type="component" value="Unassembled WGS sequence"/>
</dbReference>
<accession>A0A9N9HSA1</accession>
<dbReference type="InterPro" id="IPR020103">
    <property type="entry name" value="PsdUridine_synth_cat_dom_sf"/>
</dbReference>
<dbReference type="GO" id="GO:0003723">
    <property type="term" value="F:RNA binding"/>
    <property type="evidence" value="ECO:0007669"/>
    <property type="project" value="InterPro"/>
</dbReference>
<evidence type="ECO:0000259" key="3">
    <source>
        <dbReference type="Pfam" id="PF00849"/>
    </source>
</evidence>
<dbReference type="GO" id="GO:0009982">
    <property type="term" value="F:pseudouridine synthase activity"/>
    <property type="evidence" value="ECO:0007669"/>
    <property type="project" value="InterPro"/>
</dbReference>
<name>A0A9N9HSA1_9GLOM</name>
<dbReference type="AlphaFoldDB" id="A0A9N9HSA1"/>
<feature type="region of interest" description="Disordered" evidence="2">
    <location>
        <begin position="218"/>
        <end position="244"/>
    </location>
</feature>
<sequence length="263" mass="29601">YDMRIDGETDRGPTVQSSLYHHHPALPIPLRNVHQIDHATSGCYCLALTSSSASLACVAFMEQRVRKTYLAMVRGWMEEVRYVVEQPIAQVIGNRYRMCLGSVDNPGKTAKTEVEVYQRGYFNLASYPPIKSTSSSTGSSLTPSSQSQSKSLSPTSIPVSLVRLTPTTGRRHQLRLHCQYLGHPIVGDWHYEKEIMNYTDTFRMMLHAKRLVIPLDGGRGKKHKRSNNKLTSESLERKEGDVLDVETDDPFIGLVEFSENGEQ</sequence>
<evidence type="ECO:0000313" key="4">
    <source>
        <dbReference type="EMBL" id="CAG8703218.1"/>
    </source>
</evidence>
<proteinExistence type="inferred from homology"/>
<comment type="caution">
    <text evidence="4">The sequence shown here is derived from an EMBL/GenBank/DDBJ whole genome shotgun (WGS) entry which is preliminary data.</text>
</comment>
<reference evidence="4" key="1">
    <citation type="submission" date="2021-06" db="EMBL/GenBank/DDBJ databases">
        <authorList>
            <person name="Kallberg Y."/>
            <person name="Tangrot J."/>
            <person name="Rosling A."/>
        </authorList>
    </citation>
    <scope>NUCLEOTIDE SEQUENCE</scope>
    <source>
        <strain evidence="4">FL130A</strain>
    </source>
</reference>
<feature type="domain" description="Pseudouridine synthase RsuA/RluA-like" evidence="3">
    <location>
        <begin position="27"/>
        <end position="179"/>
    </location>
</feature>
<protein>
    <submittedName>
        <fullName evidence="4">3841_t:CDS:1</fullName>
    </submittedName>
</protein>
<evidence type="ECO:0000256" key="2">
    <source>
        <dbReference type="SAM" id="MobiDB-lite"/>
    </source>
</evidence>
<dbReference type="PANTHER" id="PTHR21600:SF87">
    <property type="entry name" value="RNA PSEUDOURIDYLATE SYNTHASE DOMAIN-CONTAINING PROTEIN 1"/>
    <property type="match status" value="1"/>
</dbReference>
<dbReference type="InterPro" id="IPR006145">
    <property type="entry name" value="PsdUridine_synth_RsuA/RluA"/>
</dbReference>
<keyword evidence="5" id="KW-1185">Reference proteome</keyword>
<dbReference type="OrthoDB" id="428658at2759"/>
<dbReference type="Pfam" id="PF00849">
    <property type="entry name" value="PseudoU_synth_2"/>
    <property type="match status" value="1"/>
</dbReference>
<comment type="similarity">
    <text evidence="1">Belongs to the pseudouridine synthase RluA family.</text>
</comment>
<dbReference type="SUPFAM" id="SSF55120">
    <property type="entry name" value="Pseudouridine synthase"/>
    <property type="match status" value="1"/>
</dbReference>
<dbReference type="PANTHER" id="PTHR21600">
    <property type="entry name" value="MITOCHONDRIAL RNA PSEUDOURIDINE SYNTHASE"/>
    <property type="match status" value="1"/>
</dbReference>
<dbReference type="CDD" id="cd02869">
    <property type="entry name" value="PseudoU_synth_RluA_like"/>
    <property type="match status" value="1"/>
</dbReference>
<dbReference type="EMBL" id="CAJVPS010020077">
    <property type="protein sequence ID" value="CAG8703218.1"/>
    <property type="molecule type" value="Genomic_DNA"/>
</dbReference>
<dbReference type="InterPro" id="IPR050188">
    <property type="entry name" value="RluA_PseudoU_synthase"/>
</dbReference>
<evidence type="ECO:0000313" key="5">
    <source>
        <dbReference type="Proteomes" id="UP000789508"/>
    </source>
</evidence>
<gene>
    <name evidence="4" type="ORF">ALEPTO_LOCUS11653</name>
</gene>
<evidence type="ECO:0000256" key="1">
    <source>
        <dbReference type="ARBA" id="ARBA00010876"/>
    </source>
</evidence>
<dbReference type="Gene3D" id="3.30.2350.10">
    <property type="entry name" value="Pseudouridine synthase"/>
    <property type="match status" value="1"/>
</dbReference>